<protein>
    <submittedName>
        <fullName evidence="2">Uncharacterized protein</fullName>
    </submittedName>
</protein>
<evidence type="ECO:0000313" key="3">
    <source>
        <dbReference type="Proteomes" id="UP000590442"/>
    </source>
</evidence>
<accession>A0A846R4T3</accession>
<dbReference type="RefSeq" id="WP_167965336.1">
    <property type="nucleotide sequence ID" value="NZ_JAATJJ010000002.1"/>
</dbReference>
<gene>
    <name evidence="2" type="ORF">GGR42_002875</name>
</gene>
<comment type="caution">
    <text evidence="2">The sequence shown here is derived from an EMBL/GenBank/DDBJ whole genome shotgun (WGS) entry which is preliminary data.</text>
</comment>
<feature type="chain" id="PRO_5032911686" evidence="1">
    <location>
        <begin position="20"/>
        <end position="79"/>
    </location>
</feature>
<dbReference type="EMBL" id="JAATJJ010000002">
    <property type="protein sequence ID" value="NJB72384.1"/>
    <property type="molecule type" value="Genomic_DNA"/>
</dbReference>
<keyword evidence="3" id="KW-1185">Reference proteome</keyword>
<evidence type="ECO:0000313" key="2">
    <source>
        <dbReference type="EMBL" id="NJB72384.1"/>
    </source>
</evidence>
<proteinExistence type="predicted"/>
<reference evidence="2 3" key="1">
    <citation type="submission" date="2020-03" db="EMBL/GenBank/DDBJ databases">
        <title>Genomic Encyclopedia of Type Strains, Phase IV (KMG-IV): sequencing the most valuable type-strain genomes for metagenomic binning, comparative biology and taxonomic classification.</title>
        <authorList>
            <person name="Goeker M."/>
        </authorList>
    </citation>
    <scope>NUCLEOTIDE SEQUENCE [LARGE SCALE GENOMIC DNA]</scope>
    <source>
        <strain evidence="2 3">DSM 29762</strain>
    </source>
</reference>
<sequence>MKTILTLIFVLFIGVASQAQDGKLETKVETVTMTIVTATSYENVSITSENSVARVYKFKNSKVLKELSFTTKNNKVKLA</sequence>
<evidence type="ECO:0000256" key="1">
    <source>
        <dbReference type="SAM" id="SignalP"/>
    </source>
</evidence>
<keyword evidence="1" id="KW-0732">Signal</keyword>
<organism evidence="2 3">
    <name type="scientific">Saonia flava</name>
    <dbReference type="NCBI Taxonomy" id="523696"/>
    <lineage>
        <taxon>Bacteria</taxon>
        <taxon>Pseudomonadati</taxon>
        <taxon>Bacteroidota</taxon>
        <taxon>Flavobacteriia</taxon>
        <taxon>Flavobacteriales</taxon>
        <taxon>Flavobacteriaceae</taxon>
        <taxon>Saonia</taxon>
    </lineage>
</organism>
<feature type="signal peptide" evidence="1">
    <location>
        <begin position="1"/>
        <end position="19"/>
    </location>
</feature>
<dbReference type="AlphaFoldDB" id="A0A846R4T3"/>
<name>A0A846R4T3_9FLAO</name>
<dbReference type="Proteomes" id="UP000590442">
    <property type="component" value="Unassembled WGS sequence"/>
</dbReference>